<name>A0A2J7QZX1_9NEOP</name>
<evidence type="ECO:0000313" key="1">
    <source>
        <dbReference type="EMBL" id="PNF34125.1"/>
    </source>
</evidence>
<proteinExistence type="predicted"/>
<dbReference type="AlphaFoldDB" id="A0A2J7QZX1"/>
<sequence length="51" mass="6048">MRNTVHMLNMNNVVQNVPYRKTTSWETICYKALFSKAPTNSQNLVFHIRHL</sequence>
<protein>
    <submittedName>
        <fullName evidence="1">Uncharacterized protein</fullName>
    </submittedName>
</protein>
<reference evidence="1 2" key="1">
    <citation type="submission" date="2017-12" db="EMBL/GenBank/DDBJ databases">
        <title>Hemimetabolous genomes reveal molecular basis of termite eusociality.</title>
        <authorList>
            <person name="Harrison M.C."/>
            <person name="Jongepier E."/>
            <person name="Robertson H.M."/>
            <person name="Arning N."/>
            <person name="Bitard-Feildel T."/>
            <person name="Chao H."/>
            <person name="Childers C.P."/>
            <person name="Dinh H."/>
            <person name="Doddapaneni H."/>
            <person name="Dugan S."/>
            <person name="Gowin J."/>
            <person name="Greiner C."/>
            <person name="Han Y."/>
            <person name="Hu H."/>
            <person name="Hughes D.S.T."/>
            <person name="Huylmans A.-K."/>
            <person name="Kemena C."/>
            <person name="Kremer L.P.M."/>
            <person name="Lee S.L."/>
            <person name="Lopez-Ezquerra A."/>
            <person name="Mallet L."/>
            <person name="Monroy-Kuhn J.M."/>
            <person name="Moser A."/>
            <person name="Murali S.C."/>
            <person name="Muzny D.M."/>
            <person name="Otani S."/>
            <person name="Piulachs M.-D."/>
            <person name="Poelchau M."/>
            <person name="Qu J."/>
            <person name="Schaub F."/>
            <person name="Wada-Katsumata A."/>
            <person name="Worley K.C."/>
            <person name="Xie Q."/>
            <person name="Ylla G."/>
            <person name="Poulsen M."/>
            <person name="Gibbs R.A."/>
            <person name="Schal C."/>
            <person name="Richards S."/>
            <person name="Belles X."/>
            <person name="Korb J."/>
            <person name="Bornberg-Bauer E."/>
        </authorList>
    </citation>
    <scope>NUCLEOTIDE SEQUENCE [LARGE SCALE GENOMIC DNA]</scope>
    <source>
        <tissue evidence="1">Whole body</tissue>
    </source>
</reference>
<organism evidence="1 2">
    <name type="scientific">Cryptotermes secundus</name>
    <dbReference type="NCBI Taxonomy" id="105785"/>
    <lineage>
        <taxon>Eukaryota</taxon>
        <taxon>Metazoa</taxon>
        <taxon>Ecdysozoa</taxon>
        <taxon>Arthropoda</taxon>
        <taxon>Hexapoda</taxon>
        <taxon>Insecta</taxon>
        <taxon>Pterygota</taxon>
        <taxon>Neoptera</taxon>
        <taxon>Polyneoptera</taxon>
        <taxon>Dictyoptera</taxon>
        <taxon>Blattodea</taxon>
        <taxon>Blattoidea</taxon>
        <taxon>Termitoidae</taxon>
        <taxon>Kalotermitidae</taxon>
        <taxon>Cryptotermitinae</taxon>
        <taxon>Cryptotermes</taxon>
    </lineage>
</organism>
<dbReference type="EMBL" id="NEVH01009067">
    <property type="protein sequence ID" value="PNF34125.1"/>
    <property type="molecule type" value="Genomic_DNA"/>
</dbReference>
<dbReference type="Proteomes" id="UP000235965">
    <property type="component" value="Unassembled WGS sequence"/>
</dbReference>
<gene>
    <name evidence="1" type="ORF">B7P43_G01157</name>
</gene>
<dbReference type="InParanoid" id="A0A2J7QZX1"/>
<accession>A0A2J7QZX1</accession>
<evidence type="ECO:0000313" key="2">
    <source>
        <dbReference type="Proteomes" id="UP000235965"/>
    </source>
</evidence>
<keyword evidence="2" id="KW-1185">Reference proteome</keyword>
<comment type="caution">
    <text evidence="1">The sequence shown here is derived from an EMBL/GenBank/DDBJ whole genome shotgun (WGS) entry which is preliminary data.</text>
</comment>